<dbReference type="EMBL" id="FLRJ01000470">
    <property type="protein sequence ID" value="SBT73677.1"/>
    <property type="molecule type" value="Genomic_DNA"/>
</dbReference>
<keyword evidence="1" id="KW-0812">Transmembrane</keyword>
<gene>
    <name evidence="2" type="primary">PowCR01_000142900</name>
    <name evidence="2" type="ORF">POWCR01_000142900</name>
</gene>
<name>A0A1C3KIN5_PLAOA</name>
<dbReference type="Pfam" id="PF05795">
    <property type="entry name" value="Plasmodium_Vir"/>
    <property type="match status" value="1"/>
</dbReference>
<organism evidence="2 3">
    <name type="scientific">Plasmodium ovale</name>
    <name type="common">malaria parasite P. ovale</name>
    <dbReference type="NCBI Taxonomy" id="36330"/>
    <lineage>
        <taxon>Eukaryota</taxon>
        <taxon>Sar</taxon>
        <taxon>Alveolata</taxon>
        <taxon>Apicomplexa</taxon>
        <taxon>Aconoidasida</taxon>
        <taxon>Haemosporida</taxon>
        <taxon>Plasmodiidae</taxon>
        <taxon>Plasmodium</taxon>
        <taxon>Plasmodium (Plasmodium)</taxon>
    </lineage>
</organism>
<feature type="transmembrane region" description="Helical" evidence="1">
    <location>
        <begin position="131"/>
        <end position="152"/>
    </location>
</feature>
<sequence>MMALTGGTKEQLLRTYNVFQNKLDSSELAALNSLEHPNDILYSIGQKVAQNYKNAHIMQDDYSNMCDILNEWLNKQKEDYSNNGIDCDKINLWDNYIEELWKKLGEDKSRNHWCIRETTNYGCSVSTSTPVVTVSFTLLVTAITVFSIIYNFRTIKTWMYNKINRIKKIKDNLYNEDPEEILENSLQHETSFSENGRININYHTSETS</sequence>
<keyword evidence="1" id="KW-0472">Membrane</keyword>
<evidence type="ECO:0000256" key="1">
    <source>
        <dbReference type="SAM" id="Phobius"/>
    </source>
</evidence>
<dbReference type="InterPro" id="IPR008780">
    <property type="entry name" value="Plasmodium_Vir"/>
</dbReference>
<dbReference type="AlphaFoldDB" id="A0A1C3KIN5"/>
<evidence type="ECO:0000313" key="2">
    <source>
        <dbReference type="EMBL" id="SBT73677.1"/>
    </source>
</evidence>
<protein>
    <submittedName>
        <fullName evidence="2">PIR protein</fullName>
    </submittedName>
</protein>
<dbReference type="VEuPathDB" id="PlasmoDB:PocGH01_00096100"/>
<dbReference type="VEuPathDB" id="PlasmoDB:POWCR01_000142900"/>
<dbReference type="OrthoDB" id="389171at2759"/>
<accession>A0A1C3KIN5</accession>
<evidence type="ECO:0000313" key="3">
    <source>
        <dbReference type="Proteomes" id="UP000243200"/>
    </source>
</evidence>
<dbReference type="Proteomes" id="UP000243200">
    <property type="component" value="Unassembled WGS sequence"/>
</dbReference>
<proteinExistence type="predicted"/>
<reference evidence="2 3" key="1">
    <citation type="submission" date="2016-06" db="EMBL/GenBank/DDBJ databases">
        <authorList>
            <consortium name="Pathogen Informatics"/>
        </authorList>
    </citation>
    <scope>NUCLEOTIDE SEQUENCE [LARGE SCALE GENOMIC DNA]</scope>
</reference>
<keyword evidence="1" id="KW-1133">Transmembrane helix</keyword>